<reference evidence="1" key="1">
    <citation type="journal article" date="2014" name="Front. Microbiol.">
        <title>High frequency of phylogenetically diverse reductive dehalogenase-homologous genes in deep subseafloor sedimentary metagenomes.</title>
        <authorList>
            <person name="Kawai M."/>
            <person name="Futagami T."/>
            <person name="Toyoda A."/>
            <person name="Takaki Y."/>
            <person name="Nishi S."/>
            <person name="Hori S."/>
            <person name="Arai W."/>
            <person name="Tsubouchi T."/>
            <person name="Morono Y."/>
            <person name="Uchiyama I."/>
            <person name="Ito T."/>
            <person name="Fujiyama A."/>
            <person name="Inagaki F."/>
            <person name="Takami H."/>
        </authorList>
    </citation>
    <scope>NUCLEOTIDE SEQUENCE</scope>
    <source>
        <strain evidence="1">Expedition CK06-06</strain>
    </source>
</reference>
<proteinExistence type="predicted"/>
<name>X1W2B2_9ZZZZ</name>
<sequence>YTRGRIVAMVCPVRSWVDIISGIRDNLQKGVRR</sequence>
<accession>X1W2B2</accession>
<comment type="caution">
    <text evidence="1">The sequence shown here is derived from an EMBL/GenBank/DDBJ whole genome shotgun (WGS) entry which is preliminary data.</text>
</comment>
<dbReference type="AlphaFoldDB" id="X1W2B2"/>
<feature type="non-terminal residue" evidence="1">
    <location>
        <position position="1"/>
    </location>
</feature>
<dbReference type="EMBL" id="BARW01037210">
    <property type="protein sequence ID" value="GAJ23400.1"/>
    <property type="molecule type" value="Genomic_DNA"/>
</dbReference>
<gene>
    <name evidence="1" type="ORF">S12H4_57508</name>
</gene>
<organism evidence="1">
    <name type="scientific">marine sediment metagenome</name>
    <dbReference type="NCBI Taxonomy" id="412755"/>
    <lineage>
        <taxon>unclassified sequences</taxon>
        <taxon>metagenomes</taxon>
        <taxon>ecological metagenomes</taxon>
    </lineage>
</organism>
<protein>
    <submittedName>
        <fullName evidence="1">Uncharacterized protein</fullName>
    </submittedName>
</protein>
<evidence type="ECO:0000313" key="1">
    <source>
        <dbReference type="EMBL" id="GAJ23400.1"/>
    </source>
</evidence>